<name>A0ABY4ZXK7_9CAUL</name>
<keyword evidence="2" id="KW-1185">Reference proteome</keyword>
<reference evidence="1 2" key="1">
    <citation type="submission" date="2022-04" db="EMBL/GenBank/DDBJ databases">
        <title>Genome sequence of soybean root-associated Caulobacter segnis RL271.</title>
        <authorList>
            <person name="Longley R."/>
            <person name="Bonito G."/>
            <person name="Trigodet F."/>
            <person name="Crosson S."/>
            <person name="Fiebig A."/>
        </authorList>
    </citation>
    <scope>NUCLEOTIDE SEQUENCE [LARGE SCALE GENOMIC DNA]</scope>
    <source>
        <strain evidence="1 2">RL271</strain>
    </source>
</reference>
<sequence>MSGGVPIPGVEGYVTPRLSWPREATPTTLEPRWAGEFVSFDDWVNFATNRLAGTVDPLMGGQVGSVCVDAFGRRCTMGGHFQRARDEGAFPVRYFFDCAPAPPREHKPSSDVTIGLIMAATIVMQGHGEDTIASEILTAAGITSTSAAIMAGADPYDLEALKSVFAELERKEALEAATAVRATAP</sequence>
<evidence type="ECO:0000313" key="1">
    <source>
        <dbReference type="EMBL" id="USQ97286.1"/>
    </source>
</evidence>
<dbReference type="EMBL" id="CP096040">
    <property type="protein sequence ID" value="USQ97286.1"/>
    <property type="molecule type" value="Genomic_DNA"/>
</dbReference>
<gene>
    <name evidence="1" type="ORF">MZV50_07005</name>
</gene>
<proteinExistence type="predicted"/>
<accession>A0ABY4ZXK7</accession>
<evidence type="ECO:0000313" key="2">
    <source>
        <dbReference type="Proteomes" id="UP001057520"/>
    </source>
</evidence>
<protein>
    <submittedName>
        <fullName evidence="1">Uncharacterized protein</fullName>
    </submittedName>
</protein>
<organism evidence="1 2">
    <name type="scientific">Caulobacter segnis</name>
    <dbReference type="NCBI Taxonomy" id="88688"/>
    <lineage>
        <taxon>Bacteria</taxon>
        <taxon>Pseudomonadati</taxon>
        <taxon>Pseudomonadota</taxon>
        <taxon>Alphaproteobacteria</taxon>
        <taxon>Caulobacterales</taxon>
        <taxon>Caulobacteraceae</taxon>
        <taxon>Caulobacter</taxon>
    </lineage>
</organism>
<dbReference type="Proteomes" id="UP001057520">
    <property type="component" value="Chromosome"/>
</dbReference>